<gene>
    <name evidence="18" type="ORF">RNJ44_01850</name>
</gene>
<comment type="pathway">
    <text evidence="2">Lipid metabolism; sphingolipid metabolism.</text>
</comment>
<comment type="catalytic activity">
    <reaction evidence="15">
        <text>sphinganine + NADP(+) = 3-oxosphinganine + NADPH + H(+)</text>
        <dbReference type="Rhea" id="RHEA:22640"/>
        <dbReference type="ChEBI" id="CHEBI:15378"/>
        <dbReference type="ChEBI" id="CHEBI:57783"/>
        <dbReference type="ChEBI" id="CHEBI:57817"/>
        <dbReference type="ChEBI" id="CHEBI:58299"/>
        <dbReference type="ChEBI" id="CHEBI:58349"/>
        <dbReference type="EC" id="1.1.1.102"/>
    </reaction>
    <physiologicalReaction direction="right-to-left" evidence="15">
        <dbReference type="Rhea" id="RHEA:22642"/>
    </physiologicalReaction>
</comment>
<dbReference type="Proteomes" id="UP001623330">
    <property type="component" value="Unassembled WGS sequence"/>
</dbReference>
<keyword evidence="5" id="KW-0256">Endoplasmic reticulum</keyword>
<dbReference type="PANTHER" id="PTHR43550">
    <property type="entry name" value="3-KETODIHYDROSPHINGOSINE REDUCTASE"/>
    <property type="match status" value="1"/>
</dbReference>
<feature type="region of interest" description="Disordered" evidence="16">
    <location>
        <begin position="73"/>
        <end position="120"/>
    </location>
</feature>
<evidence type="ECO:0000256" key="11">
    <source>
        <dbReference type="ARBA" id="ARBA00026241"/>
    </source>
</evidence>
<evidence type="ECO:0000256" key="13">
    <source>
        <dbReference type="ARBA" id="ARBA00032891"/>
    </source>
</evidence>
<dbReference type="Gene3D" id="3.40.50.720">
    <property type="entry name" value="NAD(P)-binding Rossmann-like Domain"/>
    <property type="match status" value="2"/>
</dbReference>
<evidence type="ECO:0000256" key="5">
    <source>
        <dbReference type="ARBA" id="ARBA00022824"/>
    </source>
</evidence>
<evidence type="ECO:0000256" key="9">
    <source>
        <dbReference type="ARBA" id="ARBA00023098"/>
    </source>
</evidence>
<sequence length="376" mass="41959">MAFTLDGQVVLITGGSQGLGKQFGHKYYEQSNSTVVLVSRSEMKLCKAISEITGGSQEPVRLDMVRPVGKALAGQQRDYDDELQEDEGSNGDGESSGLLRSNSNSSYRNNGTSTARGDGYNYRDGSKNRLFYFPCDLSEADEVEKLFTVLEFNELLPTQVLSCAGGSVPKLFTELTTQELEMGVKVNYMTTLYVVHKAAQVVPNAHLILFSSATAFFPFIGYSQYAPAKVSLKALASILRHELPGNRISCIYPGNFYSEGYILEEMSKPEITRSIEGSSYPISCEECCDKIVWWLKHGYDDITTDTVGWLLMSLDMGLNKHNNNSAYWFLQWVVGVFANLLIVPFYMVLCSYQIKKWHQKNNTSARMPVSSILDVE</sequence>
<dbReference type="InterPro" id="IPR002347">
    <property type="entry name" value="SDR_fam"/>
</dbReference>
<dbReference type="PANTHER" id="PTHR43550:SF3">
    <property type="entry name" value="3-KETODIHYDROSPHINGOSINE REDUCTASE"/>
    <property type="match status" value="1"/>
</dbReference>
<evidence type="ECO:0000256" key="3">
    <source>
        <dbReference type="ARBA" id="ARBA00004991"/>
    </source>
</evidence>
<name>A0ABR4NNZ9_9SACH</name>
<keyword evidence="6" id="KW-0521">NADP</keyword>
<keyword evidence="9" id="KW-0443">Lipid metabolism</keyword>
<proteinExistence type="inferred from homology"/>
<evidence type="ECO:0000256" key="8">
    <source>
        <dbReference type="ARBA" id="ARBA00023002"/>
    </source>
</evidence>
<evidence type="ECO:0000256" key="12">
    <source>
        <dbReference type="ARBA" id="ARBA00029797"/>
    </source>
</evidence>
<dbReference type="EC" id="1.1.1.102" evidence="10"/>
<keyword evidence="8" id="KW-0560">Oxidoreductase</keyword>
<protein>
    <recommendedName>
        <fullName evidence="11">3-ketodihydrosphingosine reductase TSC10</fullName>
        <ecNumber evidence="10">1.1.1.102</ecNumber>
    </recommendedName>
    <alternativeName>
        <fullName evidence="13">3-dehydrosphinganine reductase</fullName>
    </alternativeName>
    <alternativeName>
        <fullName evidence="12">KDS reductase</fullName>
    </alternativeName>
</protein>
<dbReference type="EMBL" id="JBEVYD010000011">
    <property type="protein sequence ID" value="KAL3229714.1"/>
    <property type="molecule type" value="Genomic_DNA"/>
</dbReference>
<evidence type="ECO:0000256" key="14">
    <source>
        <dbReference type="ARBA" id="ARBA00044737"/>
    </source>
</evidence>
<evidence type="ECO:0000256" key="4">
    <source>
        <dbReference type="ARBA" id="ARBA00006484"/>
    </source>
</evidence>
<dbReference type="PRINTS" id="PR00081">
    <property type="entry name" value="GDHRDH"/>
</dbReference>
<evidence type="ECO:0000256" key="1">
    <source>
        <dbReference type="ARBA" id="ARBA00004240"/>
    </source>
</evidence>
<feature type="compositionally biased region" description="Low complexity" evidence="16">
    <location>
        <begin position="92"/>
        <end position="114"/>
    </location>
</feature>
<reference evidence="18 19" key="1">
    <citation type="submission" date="2024-05" db="EMBL/GenBank/DDBJ databases">
        <title>Long read based assembly of the Candida bracarensis genome reveals expanded adhesin content.</title>
        <authorList>
            <person name="Marcet-Houben M."/>
            <person name="Ksiezopolska E."/>
            <person name="Gabaldon T."/>
        </authorList>
    </citation>
    <scope>NUCLEOTIDE SEQUENCE [LARGE SCALE GENOMIC DNA]</scope>
    <source>
        <strain evidence="18 19">CBM6</strain>
    </source>
</reference>
<evidence type="ECO:0000256" key="7">
    <source>
        <dbReference type="ARBA" id="ARBA00022919"/>
    </source>
</evidence>
<dbReference type="InterPro" id="IPR045022">
    <property type="entry name" value="KDSR-like"/>
</dbReference>
<dbReference type="SUPFAM" id="SSF51735">
    <property type="entry name" value="NAD(P)-binding Rossmann-fold domains"/>
    <property type="match status" value="1"/>
</dbReference>
<comment type="function">
    <text evidence="14">Catalyzes the reduction of 3'-oxosphinganine (3-ketodihydrosphingosine/KDS) to sphinganine (dihydrosphingosine/DHS), the second step of de novo sphingolipid biosynthesis.</text>
</comment>
<keyword evidence="17" id="KW-0472">Membrane</keyword>
<dbReference type="InterPro" id="IPR036291">
    <property type="entry name" value="NAD(P)-bd_dom_sf"/>
</dbReference>
<evidence type="ECO:0000313" key="18">
    <source>
        <dbReference type="EMBL" id="KAL3229714.1"/>
    </source>
</evidence>
<evidence type="ECO:0000256" key="6">
    <source>
        <dbReference type="ARBA" id="ARBA00022857"/>
    </source>
</evidence>
<organism evidence="18 19">
    <name type="scientific">Nakaseomyces bracarensis</name>
    <dbReference type="NCBI Taxonomy" id="273131"/>
    <lineage>
        <taxon>Eukaryota</taxon>
        <taxon>Fungi</taxon>
        <taxon>Dikarya</taxon>
        <taxon>Ascomycota</taxon>
        <taxon>Saccharomycotina</taxon>
        <taxon>Saccharomycetes</taxon>
        <taxon>Saccharomycetales</taxon>
        <taxon>Saccharomycetaceae</taxon>
        <taxon>Nakaseomyces</taxon>
    </lineage>
</organism>
<keyword evidence="17" id="KW-1133">Transmembrane helix</keyword>
<keyword evidence="17" id="KW-0812">Transmembrane</keyword>
<comment type="subcellular location">
    <subcellularLocation>
        <location evidence="1">Endoplasmic reticulum</location>
    </subcellularLocation>
</comment>
<dbReference type="Pfam" id="PF00106">
    <property type="entry name" value="adh_short"/>
    <property type="match status" value="1"/>
</dbReference>
<evidence type="ECO:0000313" key="19">
    <source>
        <dbReference type="Proteomes" id="UP001623330"/>
    </source>
</evidence>
<comment type="pathway">
    <text evidence="3">Sphingolipid metabolism.</text>
</comment>
<evidence type="ECO:0000256" key="10">
    <source>
        <dbReference type="ARBA" id="ARBA00026112"/>
    </source>
</evidence>
<dbReference type="CDD" id="cd08939">
    <property type="entry name" value="KDSR-like_SDR_c"/>
    <property type="match status" value="1"/>
</dbReference>
<accession>A0ABR4NNZ9</accession>
<feature type="compositionally biased region" description="Acidic residues" evidence="16">
    <location>
        <begin position="79"/>
        <end position="89"/>
    </location>
</feature>
<comment type="similarity">
    <text evidence="4">Belongs to the short-chain dehydrogenases/reductases (SDR) family.</text>
</comment>
<evidence type="ECO:0000256" key="17">
    <source>
        <dbReference type="SAM" id="Phobius"/>
    </source>
</evidence>
<evidence type="ECO:0000256" key="2">
    <source>
        <dbReference type="ARBA" id="ARBA00004760"/>
    </source>
</evidence>
<comment type="caution">
    <text evidence="18">The sequence shown here is derived from an EMBL/GenBank/DDBJ whole genome shotgun (WGS) entry which is preliminary data.</text>
</comment>
<keyword evidence="19" id="KW-1185">Reference proteome</keyword>
<evidence type="ECO:0000256" key="15">
    <source>
        <dbReference type="ARBA" id="ARBA00048930"/>
    </source>
</evidence>
<keyword evidence="7" id="KW-0746">Sphingolipid metabolism</keyword>
<feature type="transmembrane region" description="Helical" evidence="17">
    <location>
        <begin position="326"/>
        <end position="349"/>
    </location>
</feature>
<evidence type="ECO:0000256" key="16">
    <source>
        <dbReference type="SAM" id="MobiDB-lite"/>
    </source>
</evidence>